<dbReference type="PANTHER" id="PTHR33116">
    <property type="entry name" value="REVERSE TRANSCRIPTASE ZINC-BINDING DOMAIN-CONTAINING PROTEIN-RELATED-RELATED"/>
    <property type="match status" value="1"/>
</dbReference>
<dbReference type="InterPro" id="IPR000477">
    <property type="entry name" value="RT_dom"/>
</dbReference>
<dbReference type="EMBL" id="CP126665">
    <property type="protein sequence ID" value="WKA11805.1"/>
    <property type="molecule type" value="Genomic_DNA"/>
</dbReference>
<dbReference type="SUPFAM" id="SSF56219">
    <property type="entry name" value="DNase I-like"/>
    <property type="match status" value="1"/>
</dbReference>
<dbReference type="Pfam" id="PF03372">
    <property type="entry name" value="Exo_endo_phos"/>
    <property type="match status" value="1"/>
</dbReference>
<proteinExistence type="predicted"/>
<gene>
    <name evidence="3" type="ORF">VitviT2T_029268</name>
</gene>
<reference evidence="3 4" key="1">
    <citation type="journal article" date="2023" name="Hortic Res">
        <title>The complete reference genome for grapevine (Vitis vinifera L.) genetics and breeding.</title>
        <authorList>
            <person name="Shi X."/>
            <person name="Cao S."/>
            <person name="Wang X."/>
            <person name="Huang S."/>
            <person name="Wang Y."/>
            <person name="Liu Z."/>
            <person name="Liu W."/>
            <person name="Leng X."/>
            <person name="Peng Y."/>
            <person name="Wang N."/>
            <person name="Wang Y."/>
            <person name="Ma Z."/>
            <person name="Xu X."/>
            <person name="Zhang F."/>
            <person name="Xue H."/>
            <person name="Zhong H."/>
            <person name="Wang Y."/>
            <person name="Zhang K."/>
            <person name="Velt A."/>
            <person name="Avia K."/>
            <person name="Holtgrawe D."/>
            <person name="Grimplet J."/>
            <person name="Matus J.T."/>
            <person name="Ware D."/>
            <person name="Wu X."/>
            <person name="Wang H."/>
            <person name="Liu C."/>
            <person name="Fang Y."/>
            <person name="Rustenholz C."/>
            <person name="Cheng Z."/>
            <person name="Xiao H."/>
            <person name="Zhou Y."/>
        </authorList>
    </citation>
    <scope>NUCLEOTIDE SEQUENCE [LARGE SCALE GENOMIC DNA]</scope>
    <source>
        <strain evidence="4">cv. Pinot noir / PN40024</strain>
        <tissue evidence="3">Leaf</tissue>
    </source>
</reference>
<evidence type="ECO:0000313" key="3">
    <source>
        <dbReference type="EMBL" id="WKA11805.1"/>
    </source>
</evidence>
<dbReference type="Proteomes" id="UP001227230">
    <property type="component" value="Chromosome 18"/>
</dbReference>
<dbReference type="InterPro" id="IPR043502">
    <property type="entry name" value="DNA/RNA_pol_sf"/>
</dbReference>
<keyword evidence="4" id="KW-1185">Reference proteome</keyword>
<feature type="region of interest" description="Disordered" evidence="1">
    <location>
        <begin position="153"/>
        <end position="172"/>
    </location>
</feature>
<protein>
    <recommendedName>
        <fullName evidence="2">Reverse transcriptase domain-containing protein</fullName>
    </recommendedName>
</protein>
<dbReference type="InterPro" id="IPR005135">
    <property type="entry name" value="Endo/exonuclease/phosphatase"/>
</dbReference>
<accession>A0ABY9DYQ1</accession>
<feature type="region of interest" description="Disordered" evidence="1">
    <location>
        <begin position="1"/>
        <end position="22"/>
    </location>
</feature>
<evidence type="ECO:0000259" key="2">
    <source>
        <dbReference type="PROSITE" id="PS50878"/>
    </source>
</evidence>
<dbReference type="PANTHER" id="PTHR33116:SF78">
    <property type="entry name" value="OS12G0587133 PROTEIN"/>
    <property type="match status" value="1"/>
</dbReference>
<name>A0ABY9DYQ1_VITVI</name>
<sequence length="886" mass="98940">MGWEGIVDRAQQSAPMGYERRVCGPKPSGLKLKGVVEEGTGPEAGPSKSWAFDRDGCLMNGARLIKPTAQESIFERPEEMINSDKRLGGQESNLGWKGKADQAQASMIRGVKKSPCGLSAVRGLTLKERVTIPVGPEASQPKRWAHDGRGPMAEMEEARPSQSMAQNKGKRPLEKGSLLDCRIASNGSSLEGEHLVIWETEETRKKREKAILSATDKALAEEAMRYDYGLRIERERDYGSSHFILYSFDRTPEGEPFDHSGVLGESNEVGPGMDGNGCWDLEGVVRSLGSGRFLDWRALDEDGATGGLLICWDKRSLEIVDWKEGQCSLSCRFKNVEDGVVWVFTGVYGPFTKEERECLWEEFGAVRGIWDEPWCLGGDFNSTLFQRERSRQGRITPTMKRFAHIIDDLGLVDFPLQGGVFTWSGGLNNQTWARLDRFLVSPSWLDQFSGVIQRRLPRPVSDHFPILLEGGGLRRGPSPFRIKIDGVWLVEEQEVREGIANAYQQRLSKDLGWKTDIERIQLDQISQQEVENLEIPLSEYEIHSALMEMSGDKGPGTDGFTMAFWQSCWGFVKGEILEMFKEFHEQSSFLKSLNNTFLVLIPKKGGAADLGDFRPISLLGGLYKLMAKVLANRLKRVLNKVVAPTQNAFVMGRQILDASLIANEVIDSWQKRKKKGLISKFSVLVNGVLAGFFLSSKGLRQGDPLSPYLFVLGMEVLDALIRRAVAGGYLSAASGLRINLDKSEIIPVGVVEEIEEMAVELGCRVGSPPSQYLGLPLEAPNKAPSVWDGVEEKVRRRLARWKRQYISKGGRITLIRSTLASMPIYHMSLFRMPKSVARRLDKVQRDFLWGGGSVERKAHLIKWEAICEDKSKGGLGLRKLVLLSRT</sequence>
<dbReference type="InterPro" id="IPR036691">
    <property type="entry name" value="Endo/exonu/phosph_ase_sf"/>
</dbReference>
<feature type="domain" description="Reverse transcriptase" evidence="2">
    <location>
        <begin position="582"/>
        <end position="792"/>
    </location>
</feature>
<dbReference type="PROSITE" id="PS50878">
    <property type="entry name" value="RT_POL"/>
    <property type="match status" value="1"/>
</dbReference>
<dbReference type="Gene3D" id="3.60.10.10">
    <property type="entry name" value="Endonuclease/exonuclease/phosphatase"/>
    <property type="match status" value="1"/>
</dbReference>
<dbReference type="CDD" id="cd01650">
    <property type="entry name" value="RT_nLTR_like"/>
    <property type="match status" value="1"/>
</dbReference>
<evidence type="ECO:0000313" key="4">
    <source>
        <dbReference type="Proteomes" id="UP001227230"/>
    </source>
</evidence>
<dbReference type="SUPFAM" id="SSF56672">
    <property type="entry name" value="DNA/RNA polymerases"/>
    <property type="match status" value="1"/>
</dbReference>
<evidence type="ECO:0000256" key="1">
    <source>
        <dbReference type="SAM" id="MobiDB-lite"/>
    </source>
</evidence>
<organism evidence="3 4">
    <name type="scientific">Vitis vinifera</name>
    <name type="common">Grape</name>
    <dbReference type="NCBI Taxonomy" id="29760"/>
    <lineage>
        <taxon>Eukaryota</taxon>
        <taxon>Viridiplantae</taxon>
        <taxon>Streptophyta</taxon>
        <taxon>Embryophyta</taxon>
        <taxon>Tracheophyta</taxon>
        <taxon>Spermatophyta</taxon>
        <taxon>Magnoliopsida</taxon>
        <taxon>eudicotyledons</taxon>
        <taxon>Gunneridae</taxon>
        <taxon>Pentapetalae</taxon>
        <taxon>rosids</taxon>
        <taxon>Vitales</taxon>
        <taxon>Vitaceae</taxon>
        <taxon>Viteae</taxon>
        <taxon>Vitis</taxon>
    </lineage>
</organism>